<dbReference type="Proteomes" id="UP001527866">
    <property type="component" value="Unassembled WGS sequence"/>
</dbReference>
<keyword evidence="1" id="KW-0472">Membrane</keyword>
<dbReference type="EMBL" id="JAQFWQ010000002">
    <property type="protein sequence ID" value="MDA2809196.1"/>
    <property type="molecule type" value="Genomic_DNA"/>
</dbReference>
<proteinExistence type="predicted"/>
<reference evidence="2 3" key="1">
    <citation type="submission" date="2023-01" db="EMBL/GenBank/DDBJ databases">
        <title>Draft genome sequence of Nocardiopsis sp. RSe5-2 isolated from halophytes.</title>
        <authorList>
            <person name="Duangmal K."/>
            <person name="Chantavorakit T."/>
        </authorList>
    </citation>
    <scope>NUCLEOTIDE SEQUENCE [LARGE SCALE GENOMIC DNA]</scope>
    <source>
        <strain evidence="2 3">RSe5-2</strain>
    </source>
</reference>
<protein>
    <recommendedName>
        <fullName evidence="4">Transmembrane protein</fullName>
    </recommendedName>
</protein>
<dbReference type="RefSeq" id="WP_270683111.1">
    <property type="nucleotide sequence ID" value="NZ_JAQFWQ010000002.1"/>
</dbReference>
<evidence type="ECO:0008006" key="4">
    <source>
        <dbReference type="Google" id="ProtNLM"/>
    </source>
</evidence>
<organism evidence="2 3">
    <name type="scientific">Nocardiopsis endophytica</name>
    <dbReference type="NCBI Taxonomy" id="3018445"/>
    <lineage>
        <taxon>Bacteria</taxon>
        <taxon>Bacillati</taxon>
        <taxon>Actinomycetota</taxon>
        <taxon>Actinomycetes</taxon>
        <taxon>Streptosporangiales</taxon>
        <taxon>Nocardiopsidaceae</taxon>
        <taxon>Nocardiopsis</taxon>
    </lineage>
</organism>
<comment type="caution">
    <text evidence="2">The sequence shown here is derived from an EMBL/GenBank/DDBJ whole genome shotgun (WGS) entry which is preliminary data.</text>
</comment>
<evidence type="ECO:0000313" key="3">
    <source>
        <dbReference type="Proteomes" id="UP001527866"/>
    </source>
</evidence>
<evidence type="ECO:0000256" key="1">
    <source>
        <dbReference type="SAM" id="Phobius"/>
    </source>
</evidence>
<keyword evidence="1" id="KW-1133">Transmembrane helix</keyword>
<sequence length="204" mass="21198">MKLYADRPARLALQVLADALAVLWIVLWIKAALALHDAVAAAGASGTMLADAGDAVDRHMGDAADAARQVPLAGDSLASPLTSVGEAGASLGDAGRSLQESIASSAVLLGLLTAFLPIVVVLGTWLPARLRWIRQASTARSAGALKGRAGERVLALRALASARPARLAAVHDDPVEAWRTDDAEAVRALAGLELRRLGLRPRRT</sequence>
<keyword evidence="3" id="KW-1185">Reference proteome</keyword>
<accession>A0ABT4TXP1</accession>
<keyword evidence="1" id="KW-0812">Transmembrane</keyword>
<evidence type="ECO:0000313" key="2">
    <source>
        <dbReference type="EMBL" id="MDA2809196.1"/>
    </source>
</evidence>
<name>A0ABT4TXP1_9ACTN</name>
<feature type="transmembrane region" description="Helical" evidence="1">
    <location>
        <begin position="12"/>
        <end position="29"/>
    </location>
</feature>
<gene>
    <name evidence="2" type="ORF">O4J56_00980</name>
</gene>
<feature type="transmembrane region" description="Helical" evidence="1">
    <location>
        <begin position="102"/>
        <end position="126"/>
    </location>
</feature>